<dbReference type="Pfam" id="PF14059">
    <property type="entry name" value="DUF4251"/>
    <property type="match status" value="1"/>
</dbReference>
<dbReference type="AlphaFoldDB" id="A0A7M2YD06"/>
<evidence type="ECO:0000256" key="1">
    <source>
        <dbReference type="SAM" id="SignalP"/>
    </source>
</evidence>
<sequence>MRNLSSIIAYLVFLSMTTSCNVQNNAISKKAVYPLQTESFTFIATEREQDGFNYNIEEIKQNGNSWNNPPNFRERKVFVSPKSAPLDSGYKITVTKDELMVTLPAFYGLKDTKTSPSGTIQDMTWDYRLIHLTSSDFTVDKTINKKGNTALTIIAKDSNNPITIKMEVFKDGKTNVVFEPGDQKSTSYAGYVRNKNVIAKK</sequence>
<evidence type="ECO:0000313" key="2">
    <source>
        <dbReference type="EMBL" id="QOW11263.1"/>
    </source>
</evidence>
<keyword evidence="1" id="KW-0732">Signal</keyword>
<dbReference type="Proteomes" id="UP000594195">
    <property type="component" value="Chromosome"/>
</dbReference>
<reference evidence="2 3" key="1">
    <citation type="submission" date="2019-05" db="EMBL/GenBank/DDBJ databases">
        <title>Chryseobacterium sp. isolated from King George Island, maritime Antarctica.</title>
        <authorList>
            <person name="Peng X."/>
        </authorList>
    </citation>
    <scope>NUCLEOTIDE SEQUENCE [LARGE SCALE GENOMIC DNA]</scope>
    <source>
        <strain evidence="2 3">7-3A</strain>
    </source>
</reference>
<dbReference type="RefSeq" id="WP_193811444.1">
    <property type="nucleotide sequence ID" value="NZ_CP040442.1"/>
</dbReference>
<proteinExistence type="predicted"/>
<feature type="signal peptide" evidence="1">
    <location>
        <begin position="1"/>
        <end position="24"/>
    </location>
</feature>
<feature type="chain" id="PRO_5032680284" evidence="1">
    <location>
        <begin position="25"/>
        <end position="201"/>
    </location>
</feature>
<dbReference type="KEGG" id="kfa:Q73A0000_13300"/>
<dbReference type="PROSITE" id="PS51257">
    <property type="entry name" value="PROKAR_LIPOPROTEIN"/>
    <property type="match status" value="1"/>
</dbReference>
<keyword evidence="3" id="KW-1185">Reference proteome</keyword>
<name>A0A7M2YD06_9FLAO</name>
<dbReference type="InterPro" id="IPR025347">
    <property type="entry name" value="DUF4251"/>
</dbReference>
<evidence type="ECO:0000313" key="3">
    <source>
        <dbReference type="Proteomes" id="UP000594195"/>
    </source>
</evidence>
<gene>
    <name evidence="2" type="ORF">Q73A0000_13300</name>
</gene>
<protein>
    <submittedName>
        <fullName evidence="2">DUF4251 domain-containing protein</fullName>
    </submittedName>
</protein>
<organism evidence="2 3">
    <name type="scientific">Kaistella flava</name>
    <name type="common">ex Peng et al. 2021</name>
    <dbReference type="NCBI Taxonomy" id="2038776"/>
    <lineage>
        <taxon>Bacteria</taxon>
        <taxon>Pseudomonadati</taxon>
        <taxon>Bacteroidota</taxon>
        <taxon>Flavobacteriia</taxon>
        <taxon>Flavobacteriales</taxon>
        <taxon>Weeksellaceae</taxon>
        <taxon>Chryseobacterium group</taxon>
        <taxon>Kaistella</taxon>
    </lineage>
</organism>
<accession>A0A7M2YD06</accession>
<dbReference type="EMBL" id="CP040442">
    <property type="protein sequence ID" value="QOW11263.1"/>
    <property type="molecule type" value="Genomic_DNA"/>
</dbReference>